<proteinExistence type="predicted"/>
<dbReference type="CDD" id="cd12087">
    <property type="entry name" value="TM_EGFR-like"/>
    <property type="match status" value="1"/>
</dbReference>
<sequence>MLPFSGIQDAKASILMTLLCILDAAAMAQARIPSRTMAAEADLVLVDYPFAPTPAPQLPEELRRRQLNTICGYIGGDPKLPATCSAGSHCVAEMNRNVIGCCPDAGPCSTGVFTACVDRNNPTNGAPNPLVFTCSGSNVCYKNSFAGGFTQFGCGSASNLATSVATAASGQPAVVFGSVSGLAAPSNTAASSTASGASSASSSSGGSSSASASGPSQTQPSAISTGNAASSAASSGASTQTSASSASGSNSKSDSSSKTSGASSNSASNTASSTGSKASSSAGSGASSSASSSSSSGSGSSSSSASGPTSTTNSNPATTTSPSATLPSMSIIVTQISENIPASAGTTSSRTSATGNAASQALENEGEPKTNMAAIIGGVLGGISGIVLIVAAILFFRRRQMNKDNERRSPSAQGSLISRPYMTDGANGSGFTGDDVYGTALSGNHRPAPAPPMAAAQGADRWPLAAANARPSSSVYEPGGYSRTGSNMYGNRGPDFSPAPVTREVFSQTGPGPIMETPPIPRRSGNNPLWQQNRYDYGYSARP</sequence>
<evidence type="ECO:0000313" key="5">
    <source>
        <dbReference type="Proteomes" id="UP000039046"/>
    </source>
</evidence>
<evidence type="ECO:0000256" key="2">
    <source>
        <dbReference type="SAM" id="Phobius"/>
    </source>
</evidence>
<dbReference type="OrthoDB" id="5386093at2759"/>
<dbReference type="HOGENOM" id="CLU_501716_0_0_1"/>
<dbReference type="AlphaFoldDB" id="A0A0A1TNV1"/>
<feature type="region of interest" description="Disordered" evidence="1">
    <location>
        <begin position="497"/>
        <end position="543"/>
    </location>
</feature>
<dbReference type="Proteomes" id="UP000039046">
    <property type="component" value="Unassembled WGS sequence"/>
</dbReference>
<gene>
    <name evidence="4" type="ORF">VHEMI07957</name>
</gene>
<protein>
    <recommendedName>
        <fullName evidence="6">Mid2 domain-containing protein</fullName>
    </recommendedName>
</protein>
<feature type="region of interest" description="Disordered" evidence="1">
    <location>
        <begin position="402"/>
        <end position="430"/>
    </location>
</feature>
<evidence type="ECO:0000256" key="3">
    <source>
        <dbReference type="SAM" id="SignalP"/>
    </source>
</evidence>
<feature type="signal peptide" evidence="3">
    <location>
        <begin position="1"/>
        <end position="30"/>
    </location>
</feature>
<evidence type="ECO:0000256" key="1">
    <source>
        <dbReference type="SAM" id="MobiDB-lite"/>
    </source>
</evidence>
<name>A0A0A1TNV1_9HYPO</name>
<feature type="region of interest" description="Disordered" evidence="1">
    <location>
        <begin position="342"/>
        <end position="366"/>
    </location>
</feature>
<dbReference type="STRING" id="1531966.A0A0A1TNV1"/>
<feature type="chain" id="PRO_5001979836" description="Mid2 domain-containing protein" evidence="3">
    <location>
        <begin position="31"/>
        <end position="543"/>
    </location>
</feature>
<evidence type="ECO:0000313" key="4">
    <source>
        <dbReference type="EMBL" id="CEJ92297.1"/>
    </source>
</evidence>
<dbReference type="EMBL" id="CDHN01000004">
    <property type="protein sequence ID" value="CEJ92297.1"/>
    <property type="molecule type" value="Genomic_DNA"/>
</dbReference>
<evidence type="ECO:0008006" key="6">
    <source>
        <dbReference type="Google" id="ProtNLM"/>
    </source>
</evidence>
<keyword evidence="3" id="KW-0732">Signal</keyword>
<organism evidence="4 5">
    <name type="scientific">[Torrubiella] hemipterigena</name>
    <dbReference type="NCBI Taxonomy" id="1531966"/>
    <lineage>
        <taxon>Eukaryota</taxon>
        <taxon>Fungi</taxon>
        <taxon>Dikarya</taxon>
        <taxon>Ascomycota</taxon>
        <taxon>Pezizomycotina</taxon>
        <taxon>Sordariomycetes</taxon>
        <taxon>Hypocreomycetidae</taxon>
        <taxon>Hypocreales</taxon>
        <taxon>Clavicipitaceae</taxon>
        <taxon>Clavicipitaceae incertae sedis</taxon>
        <taxon>'Torrubiella' clade</taxon>
    </lineage>
</organism>
<feature type="region of interest" description="Disordered" evidence="1">
    <location>
        <begin position="187"/>
        <end position="325"/>
    </location>
</feature>
<keyword evidence="2" id="KW-0472">Membrane</keyword>
<keyword evidence="2" id="KW-1133">Transmembrane helix</keyword>
<feature type="transmembrane region" description="Helical" evidence="2">
    <location>
        <begin position="372"/>
        <end position="396"/>
    </location>
</feature>
<keyword evidence="2" id="KW-0812">Transmembrane</keyword>
<reference evidence="4 5" key="1">
    <citation type="journal article" date="2015" name="Genome Announc.">
        <title>Draft Genome Sequence and Gene Annotation of the Entomopathogenic Fungus Verticillium hemipterigenum.</title>
        <authorList>
            <person name="Horn F."/>
            <person name="Habel A."/>
            <person name="Scharf D.H."/>
            <person name="Dworschak J."/>
            <person name="Brakhage A.A."/>
            <person name="Guthke R."/>
            <person name="Hertweck C."/>
            <person name="Linde J."/>
        </authorList>
    </citation>
    <scope>NUCLEOTIDE SEQUENCE [LARGE SCALE GENOMIC DNA]</scope>
</reference>
<feature type="compositionally biased region" description="Polar residues" evidence="1">
    <location>
        <begin position="524"/>
        <end position="534"/>
    </location>
</feature>
<accession>A0A0A1TNV1</accession>
<feature type="compositionally biased region" description="Low complexity" evidence="1">
    <location>
        <begin position="342"/>
        <end position="359"/>
    </location>
</feature>
<keyword evidence="5" id="KW-1185">Reference proteome</keyword>